<reference evidence="2 3" key="1">
    <citation type="journal article" date="2020" name="Nat. Food">
        <title>A phased Vanilla planifolia genome enables genetic improvement of flavour and production.</title>
        <authorList>
            <person name="Hasing T."/>
            <person name="Tang H."/>
            <person name="Brym M."/>
            <person name="Khazi F."/>
            <person name="Huang T."/>
            <person name="Chambers A.H."/>
        </authorList>
    </citation>
    <scope>NUCLEOTIDE SEQUENCE [LARGE SCALE GENOMIC DNA]</scope>
    <source>
        <tissue evidence="2">Leaf</tissue>
    </source>
</reference>
<evidence type="ECO:0000313" key="3">
    <source>
        <dbReference type="Proteomes" id="UP000639772"/>
    </source>
</evidence>
<evidence type="ECO:0000313" key="2">
    <source>
        <dbReference type="EMBL" id="KAG0459053.1"/>
    </source>
</evidence>
<sequence length="797" mass="89593">MTEPRELLKTVAEEAPVTAERRVRGDLDDYLHKPYLARALAAPDIYHPDGSPDHKHEGLSVLQQHVTFFDRDQDGIIYPWETYAGCRALGFNPLLSLIMAIVINGAMSYPSLPYWMPNLLFPIFIANIHKCKHGSDSATYDTEGRYVPSSFENIFGKYARNAPDKLSLGDLWHMTEGNRVAYDPFGWVASKLEWLFLYMLARDEQGFVSREAVRRCFDGSLFEYVEKQQQVDYDEHYNPKLLILRDHPKVSPEFPFAGGEDFTRSCENPRSEGGGATRSSVSIMDMSFNDAQRLLSGIRYQEELVNKKRRFLAESRAGSDENVARAVRMKVRSFSSSFSAEKSHEIQNNVVLSDANMELLAPLRRLSEVLTTRGNNLDKQLICSTSMCSSLLPSINKAFESLDIMPVTVLIALNKKLTGKVEAPKFPPTKVGYKKEVLVNRIRKKVNKLITSLQGGKSTQGLLIKAVSVIILFFRMSVKYSDTLTSKFLFFSKKTIDVQNAILKALWSLPNIPSYQIKVLQSALGLNLETCSNGFLNDLKQYLIQYLFECDEIDVPNEVSDVLSIINKSSCRQPQICSKEPILEESEAVLNVSSELMQILLDLCPSIIEDENKKEGLERVDDSDGNDFELAEKDYCSTGGVFDQLKKNLSIYDEVETSGDSMHGMHLDSANCDTCNTFVPFEAANSTIHNKESIEILHDSSQQGVKDRYVSIKEICDGTSLISQRLVGSMLNSYLLEEGQDGHDMVRHDPTVETLSSLSAQGKIDKDAPAYDIGVHILMQSLNGLLNSIPKRLLYFL</sequence>
<evidence type="ECO:0000256" key="1">
    <source>
        <dbReference type="ARBA" id="ARBA00006765"/>
    </source>
</evidence>
<dbReference type="PANTHER" id="PTHR31495:SF50">
    <property type="entry name" value="PEROXYGENASE 1"/>
    <property type="match status" value="1"/>
</dbReference>
<dbReference type="InterPro" id="IPR007736">
    <property type="entry name" value="Caleosin-related"/>
</dbReference>
<accession>A0A835UF66</accession>
<comment type="similarity">
    <text evidence="1">Belongs to the caleosin family.</text>
</comment>
<proteinExistence type="inferred from homology"/>
<name>A0A835UF66_VANPL</name>
<organism evidence="2 3">
    <name type="scientific">Vanilla planifolia</name>
    <name type="common">Vanilla</name>
    <dbReference type="NCBI Taxonomy" id="51239"/>
    <lineage>
        <taxon>Eukaryota</taxon>
        <taxon>Viridiplantae</taxon>
        <taxon>Streptophyta</taxon>
        <taxon>Embryophyta</taxon>
        <taxon>Tracheophyta</taxon>
        <taxon>Spermatophyta</taxon>
        <taxon>Magnoliopsida</taxon>
        <taxon>Liliopsida</taxon>
        <taxon>Asparagales</taxon>
        <taxon>Orchidaceae</taxon>
        <taxon>Vanilloideae</taxon>
        <taxon>Vanilleae</taxon>
        <taxon>Vanilla</taxon>
    </lineage>
</organism>
<comment type="caution">
    <text evidence="2">The sequence shown here is derived from an EMBL/GenBank/DDBJ whole genome shotgun (WGS) entry which is preliminary data.</text>
</comment>
<dbReference type="GO" id="GO:0005509">
    <property type="term" value="F:calcium ion binding"/>
    <property type="evidence" value="ECO:0007669"/>
    <property type="project" value="TreeGrafter"/>
</dbReference>
<dbReference type="EMBL" id="JADCNM010000012">
    <property type="protein sequence ID" value="KAG0459053.1"/>
    <property type="molecule type" value="Genomic_DNA"/>
</dbReference>
<dbReference type="Proteomes" id="UP000639772">
    <property type="component" value="Chromosome 12"/>
</dbReference>
<dbReference type="PANTHER" id="PTHR31495">
    <property type="entry name" value="PEROXYGENASE 3-RELATED"/>
    <property type="match status" value="1"/>
</dbReference>
<dbReference type="Pfam" id="PF05042">
    <property type="entry name" value="Caleosin"/>
    <property type="match status" value="1"/>
</dbReference>
<dbReference type="OrthoDB" id="640742at2759"/>
<dbReference type="AlphaFoldDB" id="A0A835UF66"/>
<protein>
    <submittedName>
        <fullName evidence="2">Uncharacterized protein</fullName>
    </submittedName>
</protein>
<dbReference type="GO" id="GO:0004497">
    <property type="term" value="F:monooxygenase activity"/>
    <property type="evidence" value="ECO:0007669"/>
    <property type="project" value="TreeGrafter"/>
</dbReference>
<gene>
    <name evidence="2" type="ORF">HPP92_022181</name>
</gene>